<comment type="subunit">
    <text evidence="5">Homodimer. Interacts with FtsZ.</text>
</comment>
<evidence type="ECO:0000256" key="1">
    <source>
        <dbReference type="ARBA" id="ARBA00022618"/>
    </source>
</evidence>
<sequence>MGFGDQIQKFKNFVGLNNDSYDDEYEYEDEYDEYEDDYQAEQPKAAPVANAATDSSFRPRKVGGQSAMTQRPTAMKVIVIEPKVFEDSENITNQLRDMRPVLINFENTDPHEAARIVDFVSGATFALDGKLEKVGKDIFMCVPVNISIDHNEKANMADLNSQFTWEQPKA</sequence>
<keyword evidence="1 5" id="KW-0132">Cell division</keyword>
<keyword evidence="2 5" id="KW-0717">Septation</keyword>
<comment type="subcellular location">
    <subcellularLocation>
        <location evidence="5">Cytoplasm</location>
    </subcellularLocation>
    <text evidence="5">Localizes to the division site, in a FtsZ-dependent manner.</text>
</comment>
<dbReference type="Proteomes" id="UP001272515">
    <property type="component" value="Unassembled WGS sequence"/>
</dbReference>
<accession>A0ABU3ZA43</accession>
<evidence type="ECO:0000256" key="6">
    <source>
        <dbReference type="SAM" id="MobiDB-lite"/>
    </source>
</evidence>
<keyword evidence="5" id="KW-0963">Cytoplasm</keyword>
<name>A0ABU3ZA43_9FIRM</name>
<evidence type="ECO:0000256" key="5">
    <source>
        <dbReference type="HAMAP-Rule" id="MF_01197"/>
    </source>
</evidence>
<dbReference type="PANTHER" id="PTHR35798">
    <property type="entry name" value="CELL DIVISION PROTEIN SEPF"/>
    <property type="match status" value="1"/>
</dbReference>
<dbReference type="InterPro" id="IPR038594">
    <property type="entry name" value="SepF-like_sf"/>
</dbReference>
<keyword evidence="8" id="KW-1185">Reference proteome</keyword>
<evidence type="ECO:0000313" key="8">
    <source>
        <dbReference type="Proteomes" id="UP001272515"/>
    </source>
</evidence>
<protein>
    <recommendedName>
        <fullName evidence="5">Cell division protein SepF</fullName>
    </recommendedName>
</protein>
<comment type="caution">
    <text evidence="7">The sequence shown here is derived from an EMBL/GenBank/DDBJ whole genome shotgun (WGS) entry which is preliminary data.</text>
</comment>
<evidence type="ECO:0000256" key="4">
    <source>
        <dbReference type="ARBA" id="ARBA00044936"/>
    </source>
</evidence>
<keyword evidence="3 5" id="KW-0131">Cell cycle</keyword>
<dbReference type="GO" id="GO:0051301">
    <property type="term" value="P:cell division"/>
    <property type="evidence" value="ECO:0007669"/>
    <property type="project" value="UniProtKB-KW"/>
</dbReference>
<dbReference type="RefSeq" id="WP_295190002.1">
    <property type="nucleotide sequence ID" value="NZ_JAWJZA010000008.1"/>
</dbReference>
<dbReference type="HAMAP" id="MF_01197">
    <property type="entry name" value="SepF"/>
    <property type="match status" value="1"/>
</dbReference>
<evidence type="ECO:0000256" key="2">
    <source>
        <dbReference type="ARBA" id="ARBA00023210"/>
    </source>
</evidence>
<dbReference type="InterPro" id="IPR007561">
    <property type="entry name" value="Cell_div_SepF/SepF-rel"/>
</dbReference>
<proteinExistence type="inferred from homology"/>
<comment type="similarity">
    <text evidence="5">Belongs to the SepF family.</text>
</comment>
<comment type="function">
    <text evidence="4 5">Cell division protein that is part of the divisome complex and is recruited early to the Z-ring. Probably stimulates Z-ring formation, perhaps through the cross-linking of FtsZ protofilaments. Its function overlaps with FtsA.</text>
</comment>
<dbReference type="InterPro" id="IPR023052">
    <property type="entry name" value="Cell_div_SepF"/>
</dbReference>
<gene>
    <name evidence="5 7" type="primary">sepF</name>
    <name evidence="7" type="ORF">RVY80_08020</name>
</gene>
<reference evidence="7 8" key="1">
    <citation type="submission" date="2023-10" db="EMBL/GenBank/DDBJ databases">
        <title>Veillonella sp. nov., isolated from a pig farm feces dump.</title>
        <authorList>
            <person name="Chang Y.-H."/>
        </authorList>
    </citation>
    <scope>NUCLEOTIDE SEQUENCE [LARGE SCALE GENOMIC DNA]</scope>
    <source>
        <strain evidence="7 8">YH-vei2233</strain>
    </source>
</reference>
<dbReference type="PANTHER" id="PTHR35798:SF1">
    <property type="entry name" value="CELL DIVISION PROTEIN SEPF"/>
    <property type="match status" value="1"/>
</dbReference>
<organism evidence="7 8">
    <name type="scientific">Veillonella absiana</name>
    <dbReference type="NCBI Taxonomy" id="3079305"/>
    <lineage>
        <taxon>Bacteria</taxon>
        <taxon>Bacillati</taxon>
        <taxon>Bacillota</taxon>
        <taxon>Negativicutes</taxon>
        <taxon>Veillonellales</taxon>
        <taxon>Veillonellaceae</taxon>
        <taxon>Veillonella</taxon>
    </lineage>
</organism>
<evidence type="ECO:0000313" key="7">
    <source>
        <dbReference type="EMBL" id="MDV5088783.1"/>
    </source>
</evidence>
<dbReference type="EMBL" id="JAWJZB010000009">
    <property type="protein sequence ID" value="MDV5088783.1"/>
    <property type="molecule type" value="Genomic_DNA"/>
</dbReference>
<evidence type="ECO:0000256" key="3">
    <source>
        <dbReference type="ARBA" id="ARBA00023306"/>
    </source>
</evidence>
<dbReference type="Gene3D" id="3.30.110.150">
    <property type="entry name" value="SepF-like protein"/>
    <property type="match status" value="1"/>
</dbReference>
<feature type="region of interest" description="Disordered" evidence="6">
    <location>
        <begin position="39"/>
        <end position="69"/>
    </location>
</feature>
<dbReference type="Pfam" id="PF04472">
    <property type="entry name" value="SepF"/>
    <property type="match status" value="1"/>
</dbReference>